<dbReference type="Proteomes" id="UP000547510">
    <property type="component" value="Unassembled WGS sequence"/>
</dbReference>
<dbReference type="RefSeq" id="WP_184691039.1">
    <property type="nucleotide sequence ID" value="NZ_JACHJN010000004.1"/>
</dbReference>
<sequence length="175" mass="19573">MFLETERLALRDFTASDVDALADLHADPAVMRYLEGGRPLDRAAVRGDLLPRYLGATGWWAGVDKATGVLIGAFEFRETEPGVRELGYRLHSRHWGVGYATEVSRALVDNGFRALGVRRVFGTTMAVNAGSRRVLEKAGLRFVRTFFQDWPDPIPGSEQGEVEYALDREDWATTR</sequence>
<dbReference type="PANTHER" id="PTHR43792:SF16">
    <property type="entry name" value="N-ACETYLTRANSFERASE DOMAIN-CONTAINING PROTEIN"/>
    <property type="match status" value="1"/>
</dbReference>
<evidence type="ECO:0000313" key="3">
    <source>
        <dbReference type="Proteomes" id="UP000547510"/>
    </source>
</evidence>
<proteinExistence type="predicted"/>
<accession>A0A841CIN7</accession>
<evidence type="ECO:0000313" key="2">
    <source>
        <dbReference type="EMBL" id="MBB5956224.1"/>
    </source>
</evidence>
<dbReference type="InterPro" id="IPR016181">
    <property type="entry name" value="Acyl_CoA_acyltransferase"/>
</dbReference>
<dbReference type="Gene3D" id="3.40.630.30">
    <property type="match status" value="1"/>
</dbReference>
<keyword evidence="3" id="KW-1185">Reference proteome</keyword>
<keyword evidence="2" id="KW-0808">Transferase</keyword>
<feature type="domain" description="N-acetyltransferase" evidence="1">
    <location>
        <begin position="8"/>
        <end position="169"/>
    </location>
</feature>
<organism evidence="2 3">
    <name type="scientific">Saccharothrix tamanrassetensis</name>
    <dbReference type="NCBI Taxonomy" id="1051531"/>
    <lineage>
        <taxon>Bacteria</taxon>
        <taxon>Bacillati</taxon>
        <taxon>Actinomycetota</taxon>
        <taxon>Actinomycetes</taxon>
        <taxon>Pseudonocardiales</taxon>
        <taxon>Pseudonocardiaceae</taxon>
        <taxon>Saccharothrix</taxon>
    </lineage>
</organism>
<dbReference type="Pfam" id="PF13302">
    <property type="entry name" value="Acetyltransf_3"/>
    <property type="match status" value="1"/>
</dbReference>
<dbReference type="PANTHER" id="PTHR43792">
    <property type="entry name" value="GNAT FAMILY, PUTATIVE (AFU_ORTHOLOGUE AFUA_3G00765)-RELATED-RELATED"/>
    <property type="match status" value="1"/>
</dbReference>
<evidence type="ECO:0000259" key="1">
    <source>
        <dbReference type="PROSITE" id="PS51186"/>
    </source>
</evidence>
<protein>
    <submittedName>
        <fullName evidence="2">RimJ/RimL family protein N-acetyltransferase</fullName>
    </submittedName>
</protein>
<reference evidence="2 3" key="1">
    <citation type="submission" date="2020-08" db="EMBL/GenBank/DDBJ databases">
        <title>Genomic Encyclopedia of Type Strains, Phase III (KMG-III): the genomes of soil and plant-associated and newly described type strains.</title>
        <authorList>
            <person name="Whitman W."/>
        </authorList>
    </citation>
    <scope>NUCLEOTIDE SEQUENCE [LARGE SCALE GENOMIC DNA]</scope>
    <source>
        <strain evidence="2 3">CECT 8640</strain>
    </source>
</reference>
<dbReference type="AlphaFoldDB" id="A0A841CIN7"/>
<dbReference type="GO" id="GO:0016747">
    <property type="term" value="F:acyltransferase activity, transferring groups other than amino-acyl groups"/>
    <property type="evidence" value="ECO:0007669"/>
    <property type="project" value="InterPro"/>
</dbReference>
<gene>
    <name evidence="2" type="ORF">FHS29_002810</name>
</gene>
<dbReference type="PROSITE" id="PS51186">
    <property type="entry name" value="GNAT"/>
    <property type="match status" value="1"/>
</dbReference>
<name>A0A841CIN7_9PSEU</name>
<dbReference type="SUPFAM" id="SSF55729">
    <property type="entry name" value="Acyl-CoA N-acyltransferases (Nat)"/>
    <property type="match status" value="1"/>
</dbReference>
<comment type="caution">
    <text evidence="2">The sequence shown here is derived from an EMBL/GenBank/DDBJ whole genome shotgun (WGS) entry which is preliminary data.</text>
</comment>
<dbReference type="InterPro" id="IPR051531">
    <property type="entry name" value="N-acetyltransferase"/>
</dbReference>
<dbReference type="EMBL" id="JACHJN010000004">
    <property type="protein sequence ID" value="MBB5956224.1"/>
    <property type="molecule type" value="Genomic_DNA"/>
</dbReference>
<dbReference type="InterPro" id="IPR000182">
    <property type="entry name" value="GNAT_dom"/>
</dbReference>